<accession>A0A8S5QQ99</accession>
<sequence length="491" mass="51880">MIYMATTTFNTRISLKYDTYASWVEKDPVLLAGELAVVVVPAATGAVAKEPAILFKAGDGSSKFSQLQFAAGLAADVYDWAKAENKPTYSANEITGLSDYISGEIQDTDTQYKLEVDADNARKFHLYSQAKGSTTWSLASTITIPDETVYTLVEGGTNGTVKFNGADVKVHGLGTAAYKDEGAFDAAGAADTALQSAKTYADGKDDAIAAAKKAGTDAQADVDALEELVGTLPDGATATTVVGYVDEKVGAIPAQTDYTVTVTASTPEGVAKRYNIKQAATSLDVNIDIPKDMVVKSGTVETKDAAGAWGKAGTYLHLVLANATEDDIYINVDSLIEYVTSGSKVGDQIVIDVSADHKVTATLTEGSVTLSQLHADVQTAIGKAHTHTNKTELDKIVTGDKAKWDAAEQKAHEHENKTVLDGISQTKVDAWDGAVEKQHEHANKTVLDSITAAKVSDWDSKAAGDHEHDITELKQASGYIIFNCGSATVNI</sequence>
<organism evidence="1">
    <name type="scientific">Siphoviridae sp. ctE6L85</name>
    <dbReference type="NCBI Taxonomy" id="2826202"/>
    <lineage>
        <taxon>Viruses</taxon>
        <taxon>Duplodnaviria</taxon>
        <taxon>Heunggongvirae</taxon>
        <taxon>Uroviricota</taxon>
        <taxon>Caudoviricetes</taxon>
    </lineage>
</organism>
<dbReference type="EMBL" id="BK015711">
    <property type="protein sequence ID" value="DAE21398.1"/>
    <property type="molecule type" value="Genomic_DNA"/>
</dbReference>
<proteinExistence type="predicted"/>
<dbReference type="SUPFAM" id="SSF69349">
    <property type="entry name" value="Phage fibre proteins"/>
    <property type="match status" value="1"/>
</dbReference>
<name>A0A8S5QQ99_9CAUD</name>
<evidence type="ECO:0000313" key="1">
    <source>
        <dbReference type="EMBL" id="DAE21398.1"/>
    </source>
</evidence>
<protein>
    <submittedName>
        <fullName evidence="1">Hyaluronidase</fullName>
    </submittedName>
</protein>
<reference evidence="1" key="1">
    <citation type="journal article" date="2021" name="Proc. Natl. Acad. Sci. U.S.A.">
        <title>A Catalog of Tens of Thousands of Viruses from Human Metagenomes Reveals Hidden Associations with Chronic Diseases.</title>
        <authorList>
            <person name="Tisza M.J."/>
            <person name="Buck C.B."/>
        </authorList>
    </citation>
    <scope>NUCLEOTIDE SEQUENCE</scope>
    <source>
        <strain evidence="1">CtE6L85</strain>
    </source>
</reference>